<dbReference type="VEuPathDB" id="FungiDB:KRP22_14435"/>
<dbReference type="Proteomes" id="UP000005238">
    <property type="component" value="Unassembled WGS sequence"/>
</dbReference>
<dbReference type="AlphaFoldDB" id="H3HDR6"/>
<feature type="region of interest" description="Disordered" evidence="1">
    <location>
        <begin position="1"/>
        <end position="36"/>
    </location>
</feature>
<dbReference type="OMA" id="KETAEWT"/>
<reference evidence="3" key="1">
    <citation type="journal article" date="2006" name="Science">
        <title>Phytophthora genome sequences uncover evolutionary origins and mechanisms of pathogenesis.</title>
        <authorList>
            <person name="Tyler B.M."/>
            <person name="Tripathy S."/>
            <person name="Zhang X."/>
            <person name="Dehal P."/>
            <person name="Jiang R.H."/>
            <person name="Aerts A."/>
            <person name="Arredondo F.D."/>
            <person name="Baxter L."/>
            <person name="Bensasson D."/>
            <person name="Beynon J.L."/>
            <person name="Chapman J."/>
            <person name="Damasceno C.M."/>
            <person name="Dorrance A.E."/>
            <person name="Dou D."/>
            <person name="Dickerman A.W."/>
            <person name="Dubchak I.L."/>
            <person name="Garbelotto M."/>
            <person name="Gijzen M."/>
            <person name="Gordon S.G."/>
            <person name="Govers F."/>
            <person name="Grunwald N.J."/>
            <person name="Huang W."/>
            <person name="Ivors K.L."/>
            <person name="Jones R.W."/>
            <person name="Kamoun S."/>
            <person name="Krampis K."/>
            <person name="Lamour K.H."/>
            <person name="Lee M.K."/>
            <person name="McDonald W.H."/>
            <person name="Medina M."/>
            <person name="Meijer H.J."/>
            <person name="Nordberg E.K."/>
            <person name="Maclean D.J."/>
            <person name="Ospina-Giraldo M.D."/>
            <person name="Morris P.F."/>
            <person name="Phuntumart V."/>
            <person name="Putnam N.H."/>
            <person name="Rash S."/>
            <person name="Rose J.K."/>
            <person name="Sakihama Y."/>
            <person name="Salamov A.A."/>
            <person name="Savidor A."/>
            <person name="Scheuring C.F."/>
            <person name="Smith B.M."/>
            <person name="Sobral B.W."/>
            <person name="Terry A."/>
            <person name="Torto-Alalibo T.A."/>
            <person name="Win J."/>
            <person name="Xu Z."/>
            <person name="Zhang H."/>
            <person name="Grigoriev I.V."/>
            <person name="Rokhsar D.S."/>
            <person name="Boore J.L."/>
        </authorList>
    </citation>
    <scope>NUCLEOTIDE SEQUENCE [LARGE SCALE GENOMIC DNA]</scope>
    <source>
        <strain evidence="3">Pr102</strain>
    </source>
</reference>
<keyword evidence="3" id="KW-1185">Reference proteome</keyword>
<dbReference type="HOGENOM" id="CLU_133524_0_0_1"/>
<dbReference type="EnsemblProtists" id="Phyra96402">
    <property type="protein sequence ID" value="Phyra96402"/>
    <property type="gene ID" value="Phyra96402"/>
</dbReference>
<feature type="compositionally biased region" description="Low complexity" evidence="1">
    <location>
        <begin position="11"/>
        <end position="33"/>
    </location>
</feature>
<sequence>MRAPTNNPRVSPTTGTSTANASTATCSSSSSSSDLEDSSIYVRAWRRSSSKTVENPQTEAGNSLCSDWQRVYLLKELEEAGARAQWRRHQTQLQTRQECIKETAEWTPTDVHVQSAFRTQAQRKVAQSTCYNCGLLFFRPLAVAPDTTAFCSRDCQSTFEYQRDLQDAVNEQETLRSPVNWPQSNVL</sequence>
<accession>H3HDR6</accession>
<evidence type="ECO:0000313" key="3">
    <source>
        <dbReference type="Proteomes" id="UP000005238"/>
    </source>
</evidence>
<feature type="compositionally biased region" description="Polar residues" evidence="1">
    <location>
        <begin position="1"/>
        <end position="10"/>
    </location>
</feature>
<protein>
    <submittedName>
        <fullName evidence="2">Uncharacterized protein</fullName>
    </submittedName>
</protein>
<dbReference type="EMBL" id="DS566072">
    <property type="status" value="NOT_ANNOTATED_CDS"/>
    <property type="molecule type" value="Genomic_DNA"/>
</dbReference>
<evidence type="ECO:0000256" key="1">
    <source>
        <dbReference type="SAM" id="MobiDB-lite"/>
    </source>
</evidence>
<organism evidence="2 3">
    <name type="scientific">Phytophthora ramorum</name>
    <name type="common">Sudden oak death agent</name>
    <dbReference type="NCBI Taxonomy" id="164328"/>
    <lineage>
        <taxon>Eukaryota</taxon>
        <taxon>Sar</taxon>
        <taxon>Stramenopiles</taxon>
        <taxon>Oomycota</taxon>
        <taxon>Peronosporomycetes</taxon>
        <taxon>Peronosporales</taxon>
        <taxon>Peronosporaceae</taxon>
        <taxon>Phytophthora</taxon>
    </lineage>
</organism>
<name>H3HDR6_PHYRM</name>
<dbReference type="VEuPathDB" id="FungiDB:KRP23_14165"/>
<evidence type="ECO:0000313" key="2">
    <source>
        <dbReference type="EnsemblProtists" id="Phyra96402"/>
    </source>
</evidence>
<dbReference type="eggNOG" id="ENOG502SBBC">
    <property type="taxonomic scope" value="Eukaryota"/>
</dbReference>
<proteinExistence type="predicted"/>
<reference evidence="2" key="2">
    <citation type="submission" date="2015-06" db="UniProtKB">
        <authorList>
            <consortium name="EnsemblProtists"/>
        </authorList>
    </citation>
    <scope>IDENTIFICATION</scope>
    <source>
        <strain evidence="2">Pr102</strain>
    </source>
</reference>
<dbReference type="InParanoid" id="H3HDR6"/>